<protein>
    <submittedName>
        <fullName evidence="2">Uncharacterized protein</fullName>
    </submittedName>
</protein>
<dbReference type="PhylomeDB" id="A0A0G4ER59"/>
<accession>A0A0G4ER59</accession>
<organism evidence="2 3">
    <name type="scientific">Vitrella brassicaformis (strain CCMP3155)</name>
    <dbReference type="NCBI Taxonomy" id="1169540"/>
    <lineage>
        <taxon>Eukaryota</taxon>
        <taxon>Sar</taxon>
        <taxon>Alveolata</taxon>
        <taxon>Colpodellida</taxon>
        <taxon>Vitrellaceae</taxon>
        <taxon>Vitrella</taxon>
    </lineage>
</organism>
<dbReference type="EMBL" id="CDMY01000292">
    <property type="protein sequence ID" value="CEL99937.1"/>
    <property type="molecule type" value="Genomic_DNA"/>
</dbReference>
<feature type="region of interest" description="Disordered" evidence="1">
    <location>
        <begin position="1"/>
        <end position="56"/>
    </location>
</feature>
<dbReference type="Proteomes" id="UP000041254">
    <property type="component" value="Unassembled WGS sequence"/>
</dbReference>
<sequence length="161" mass="17320">MKSLSGSSGRRRPAAAYSWPPVDDMPSSSQTDQEPSYGRQLDDQLSPQDFSLGPIIDTPANRQLASVILCRSPDAESEIQRLCREKGADAEMAISLATDHPLRLRKGPISLLSVAIDAADSSIPVLFADRKELHDDRRLDLPLAISRGAAGGARGADRGWG</sequence>
<reference evidence="2 3" key="1">
    <citation type="submission" date="2014-11" db="EMBL/GenBank/DDBJ databases">
        <authorList>
            <person name="Zhu J."/>
            <person name="Qi W."/>
            <person name="Song R."/>
        </authorList>
    </citation>
    <scope>NUCLEOTIDE SEQUENCE [LARGE SCALE GENOMIC DNA]</scope>
</reference>
<evidence type="ECO:0000256" key="1">
    <source>
        <dbReference type="SAM" id="MobiDB-lite"/>
    </source>
</evidence>
<dbReference type="AlphaFoldDB" id="A0A0G4ER59"/>
<dbReference type="InParanoid" id="A0A0G4ER59"/>
<evidence type="ECO:0000313" key="3">
    <source>
        <dbReference type="Proteomes" id="UP000041254"/>
    </source>
</evidence>
<gene>
    <name evidence="2" type="ORF">Vbra_12714</name>
</gene>
<proteinExistence type="predicted"/>
<keyword evidence="3" id="KW-1185">Reference proteome</keyword>
<evidence type="ECO:0000313" key="2">
    <source>
        <dbReference type="EMBL" id="CEL99937.1"/>
    </source>
</evidence>
<dbReference type="VEuPathDB" id="CryptoDB:Vbra_12714"/>
<name>A0A0G4ER59_VITBC</name>